<feature type="domain" description="Beta-lactamase class A catalytic" evidence="2">
    <location>
        <begin position="301"/>
        <end position="443"/>
    </location>
</feature>
<dbReference type="Pfam" id="PF13354">
    <property type="entry name" value="Beta-lactamase2"/>
    <property type="match status" value="1"/>
</dbReference>
<dbReference type="SUPFAM" id="SSF56601">
    <property type="entry name" value="beta-lactamase/transpeptidase-like"/>
    <property type="match status" value="1"/>
</dbReference>
<feature type="transmembrane region" description="Helical" evidence="1">
    <location>
        <begin position="20"/>
        <end position="39"/>
    </location>
</feature>
<dbReference type="Gene3D" id="3.40.710.10">
    <property type="entry name" value="DD-peptidase/beta-lactamase superfamily"/>
    <property type="match status" value="1"/>
</dbReference>
<keyword evidence="1" id="KW-0472">Membrane</keyword>
<dbReference type="STRING" id="671072.PL9214670077"/>
<proteinExistence type="predicted"/>
<reference evidence="4" key="1">
    <citation type="submission" date="2015-10" db="EMBL/GenBank/DDBJ databases">
        <authorList>
            <person name="Regsiter A."/>
            <person name="william w."/>
        </authorList>
    </citation>
    <scope>NUCLEOTIDE SEQUENCE [LARGE SCALE GENOMIC DNA]</scope>
</reference>
<dbReference type="PANTHER" id="PTHR35333">
    <property type="entry name" value="BETA-LACTAMASE"/>
    <property type="match status" value="1"/>
</dbReference>
<dbReference type="Proteomes" id="UP000184315">
    <property type="component" value="Unassembled WGS sequence"/>
</dbReference>
<dbReference type="InterPro" id="IPR045155">
    <property type="entry name" value="Beta-lactam_cat"/>
</dbReference>
<keyword evidence="4" id="KW-1185">Reference proteome</keyword>
<dbReference type="AlphaFoldDB" id="A0A1J1LS75"/>
<dbReference type="EMBL" id="CZDF01000174">
    <property type="protein sequence ID" value="CUR35451.1"/>
    <property type="molecule type" value="Genomic_DNA"/>
</dbReference>
<dbReference type="PANTHER" id="PTHR35333:SF3">
    <property type="entry name" value="BETA-LACTAMASE-TYPE TRANSPEPTIDASE FOLD CONTAINING PROTEIN"/>
    <property type="match status" value="1"/>
</dbReference>
<dbReference type="InterPro" id="IPR012338">
    <property type="entry name" value="Beta-lactam/transpept-like"/>
</dbReference>
<accession>A0A1J1LS75</accession>
<organism evidence="3 4">
    <name type="scientific">Planktothrix tepida PCC 9214</name>
    <dbReference type="NCBI Taxonomy" id="671072"/>
    <lineage>
        <taxon>Bacteria</taxon>
        <taxon>Bacillati</taxon>
        <taxon>Cyanobacteriota</taxon>
        <taxon>Cyanophyceae</taxon>
        <taxon>Oscillatoriophycideae</taxon>
        <taxon>Oscillatoriales</taxon>
        <taxon>Microcoleaceae</taxon>
        <taxon>Planktothrix</taxon>
    </lineage>
</organism>
<keyword evidence="1" id="KW-1133">Transmembrane helix</keyword>
<sequence>MPKKIPERKIHSPKRLRFYLFLYSVPTGILSIIGLYFWIQNLGNTNSQCKTFKDLNLMPNQSQEILIESANCYRFYGGVGQKLVMDTSVQSTLIQPNNRPLKLQGFLEQELSQKGSYILVINPPKSKQDQTFTIELQGQGEINSVLSPPILPPTSVASSNSSKLSYNLKNPPPFKTDRKLQQIVDEILALIQAKGLSTHNLSISLVNLSYPNNCCGYASYSDDQPIFPASVSKLFWLVALYGQYDAGILPEGTISEQDIYKMIQDSDNEPASRVVDAITGTESGGELNSEELKIWTDKRLSVNGFFENAGYRNLNVSQKNFPIPYLNLDRPDKGRDLQIRGKGTLPIRNHLTSYDIARLLYEIDSNQAISKGYSLKIKDLLKRDLNPQVWKHKEYNSIEGFFAESLPQDSYVFSKVGWTFESRQDAAIIESPDRRTRYILVILADNPSFGDDWKIFPEISRRVYDRMIENQ</sequence>
<name>A0A1J1LS75_9CYAN</name>
<dbReference type="GO" id="GO:0030655">
    <property type="term" value="P:beta-lactam antibiotic catabolic process"/>
    <property type="evidence" value="ECO:0007669"/>
    <property type="project" value="InterPro"/>
</dbReference>
<protein>
    <recommendedName>
        <fullName evidence="2">Beta-lactamase class A catalytic domain-containing protein</fullName>
    </recommendedName>
</protein>
<evidence type="ECO:0000259" key="2">
    <source>
        <dbReference type="Pfam" id="PF13354"/>
    </source>
</evidence>
<dbReference type="GO" id="GO:0008800">
    <property type="term" value="F:beta-lactamase activity"/>
    <property type="evidence" value="ECO:0007669"/>
    <property type="project" value="InterPro"/>
</dbReference>
<evidence type="ECO:0000313" key="4">
    <source>
        <dbReference type="Proteomes" id="UP000184315"/>
    </source>
</evidence>
<evidence type="ECO:0000313" key="3">
    <source>
        <dbReference type="EMBL" id="CUR35451.1"/>
    </source>
</evidence>
<dbReference type="GO" id="GO:0046677">
    <property type="term" value="P:response to antibiotic"/>
    <property type="evidence" value="ECO:0007669"/>
    <property type="project" value="InterPro"/>
</dbReference>
<keyword evidence="1" id="KW-0812">Transmembrane</keyword>
<gene>
    <name evidence="3" type="ORF">PL9214670077</name>
</gene>
<dbReference type="InterPro" id="IPR000871">
    <property type="entry name" value="Beta-lactam_class-A"/>
</dbReference>
<evidence type="ECO:0000256" key="1">
    <source>
        <dbReference type="SAM" id="Phobius"/>
    </source>
</evidence>